<dbReference type="Proteomes" id="UP000770015">
    <property type="component" value="Unassembled WGS sequence"/>
</dbReference>
<dbReference type="EMBL" id="JAGSXJ010000019">
    <property type="protein sequence ID" value="KAH6681179.1"/>
    <property type="molecule type" value="Genomic_DNA"/>
</dbReference>
<gene>
    <name evidence="2" type="ORF">F5X68DRAFT_243329</name>
</gene>
<evidence type="ECO:0000313" key="3">
    <source>
        <dbReference type="Proteomes" id="UP000770015"/>
    </source>
</evidence>
<dbReference type="PANTHER" id="PTHR19959:SF119">
    <property type="entry name" value="FUNGAL LIPASE-LIKE DOMAIN-CONTAINING PROTEIN"/>
    <property type="match status" value="1"/>
</dbReference>
<dbReference type="Pfam" id="PF13374">
    <property type="entry name" value="TPR_10"/>
    <property type="match status" value="2"/>
</dbReference>
<dbReference type="InterPro" id="IPR024983">
    <property type="entry name" value="CHAT_dom"/>
</dbReference>
<organism evidence="2 3">
    <name type="scientific">Plectosphaerella plurivora</name>
    <dbReference type="NCBI Taxonomy" id="936078"/>
    <lineage>
        <taxon>Eukaryota</taxon>
        <taxon>Fungi</taxon>
        <taxon>Dikarya</taxon>
        <taxon>Ascomycota</taxon>
        <taxon>Pezizomycotina</taxon>
        <taxon>Sordariomycetes</taxon>
        <taxon>Hypocreomycetidae</taxon>
        <taxon>Glomerellales</taxon>
        <taxon>Plectosphaerellaceae</taxon>
        <taxon>Plectosphaerella</taxon>
    </lineage>
</organism>
<proteinExistence type="predicted"/>
<dbReference type="OrthoDB" id="9991317at2759"/>
<protein>
    <submittedName>
        <fullName evidence="2">CHAT domain-containing protein</fullName>
    </submittedName>
</protein>
<feature type="non-terminal residue" evidence="2">
    <location>
        <position position="1"/>
    </location>
</feature>
<dbReference type="Pfam" id="PF12770">
    <property type="entry name" value="CHAT"/>
    <property type="match status" value="1"/>
</dbReference>
<feature type="non-terminal residue" evidence="2">
    <location>
        <position position="851"/>
    </location>
</feature>
<keyword evidence="3" id="KW-1185">Reference proteome</keyword>
<feature type="domain" description="CHAT" evidence="1">
    <location>
        <begin position="535"/>
        <end position="850"/>
    </location>
</feature>
<dbReference type="SUPFAM" id="SSF48452">
    <property type="entry name" value="TPR-like"/>
    <property type="match status" value="2"/>
</dbReference>
<comment type="caution">
    <text evidence="2">The sequence shown here is derived from an EMBL/GenBank/DDBJ whole genome shotgun (WGS) entry which is preliminary data.</text>
</comment>
<name>A0A9P9A9H3_9PEZI</name>
<sequence length="851" mass="93471">IDEAVSVAQQAVDATPADYPGRLSYLENLANALSCRYQNSGAEVDIENAIEISRQVLENTADNDPDRAGRLDNMGNNLYLRYEKTKALAHVRDLEEAITLGRQAMEATPYDDPEHPDSNGDRSAGLSSLSIRLRHQYERTGAPADLEEALSVARQAVQIAPSNDVARASCFNILGNALSCRYELTEVLADLDEAVCLARQAAVDATPESHAGRARLISNLAARLAQRYETEGSRADLEEAICLTRLATEVMPNEHRDLAISFLNLGSMLGRQYQMTNARHDLDEAIHCFRQSWNVKSAFPLHRIKAVVACLKLFPLDTCMGEAINMGKGALGLLPTVKMKLLSRSDQQHVISTFAGLAAILCSLLLASDQVEDALSSLEEGRAIILSDLLDARSDLCDIERTSPDLAGRLNNLRREINSPLPENGSAAAREQRARRRRDAVRDLETCIQEIRATPGNERFMLGLTTSNMRQCAEGGSIVVVNVSTIRSDAIIITPQVVRAVQLTNLSASDAQRWLREEWNMRPSRFAESNRKYREYLAWLWKSSVKQILNEIYTLKGTHEDAHPLRVWWVGSGLASSMPFHAAGIHHRDKRSTETANHRTVSSYAPSIKTLAHARSRVKAPQTLDSLLMVTMPTTPAIEDEGEKEGAAGTFDLPGVAAEKNMLVEGAGGYVTTEHMDGPSDEGVLEALPRCSIAHFACHGVSNHIDPSQSGLLLQRQGSVSHNGADSKLIQDKLSVGRVSELNLRNARLAYLSACSTAQNKSRRLSDEVIHVVSGFQVAGFPHVVGCLWPSKDDICVLVAKRFYSQILGQASPWHDDSVASAIRHAVMEVMKDPRERGLPLKWATFVHCGP</sequence>
<dbReference type="InterPro" id="IPR011990">
    <property type="entry name" value="TPR-like_helical_dom_sf"/>
</dbReference>
<dbReference type="AlphaFoldDB" id="A0A9P9A9H3"/>
<dbReference type="PANTHER" id="PTHR19959">
    <property type="entry name" value="KINESIN LIGHT CHAIN"/>
    <property type="match status" value="1"/>
</dbReference>
<accession>A0A9P9A9H3</accession>
<dbReference type="Gene3D" id="1.25.40.10">
    <property type="entry name" value="Tetratricopeptide repeat domain"/>
    <property type="match status" value="2"/>
</dbReference>
<evidence type="ECO:0000259" key="1">
    <source>
        <dbReference type="Pfam" id="PF12770"/>
    </source>
</evidence>
<evidence type="ECO:0000313" key="2">
    <source>
        <dbReference type="EMBL" id="KAH6681179.1"/>
    </source>
</evidence>
<reference evidence="2" key="1">
    <citation type="journal article" date="2021" name="Nat. Commun.">
        <title>Genetic determinants of endophytism in the Arabidopsis root mycobiome.</title>
        <authorList>
            <person name="Mesny F."/>
            <person name="Miyauchi S."/>
            <person name="Thiergart T."/>
            <person name="Pickel B."/>
            <person name="Atanasova L."/>
            <person name="Karlsson M."/>
            <person name="Huettel B."/>
            <person name="Barry K.W."/>
            <person name="Haridas S."/>
            <person name="Chen C."/>
            <person name="Bauer D."/>
            <person name="Andreopoulos W."/>
            <person name="Pangilinan J."/>
            <person name="LaButti K."/>
            <person name="Riley R."/>
            <person name="Lipzen A."/>
            <person name="Clum A."/>
            <person name="Drula E."/>
            <person name="Henrissat B."/>
            <person name="Kohler A."/>
            <person name="Grigoriev I.V."/>
            <person name="Martin F.M."/>
            <person name="Hacquard S."/>
        </authorList>
    </citation>
    <scope>NUCLEOTIDE SEQUENCE</scope>
    <source>
        <strain evidence="2">MPI-SDFR-AT-0117</strain>
    </source>
</reference>